<dbReference type="AlphaFoldDB" id="G0MDW8"/>
<reference evidence="3" key="1">
    <citation type="submission" date="2011-07" db="EMBL/GenBank/DDBJ databases">
        <authorList>
            <consortium name="Caenorhabditis brenneri Sequencing and Analysis Consortium"/>
            <person name="Wilson R.K."/>
        </authorList>
    </citation>
    <scope>NUCLEOTIDE SEQUENCE [LARGE SCALE GENOMIC DNA]</scope>
    <source>
        <strain evidence="3">PB2801</strain>
    </source>
</reference>
<protein>
    <recommendedName>
        <fullName evidence="1">Sdz-33 F-box domain-containing protein</fullName>
    </recommendedName>
</protein>
<evidence type="ECO:0000313" key="3">
    <source>
        <dbReference type="Proteomes" id="UP000008068"/>
    </source>
</evidence>
<feature type="domain" description="Sdz-33 F-box" evidence="1">
    <location>
        <begin position="239"/>
        <end position="302"/>
    </location>
</feature>
<accession>G0MDW8</accession>
<keyword evidence="3" id="KW-1185">Reference proteome</keyword>
<dbReference type="Pfam" id="PF07735">
    <property type="entry name" value="FBA_2"/>
    <property type="match status" value="1"/>
</dbReference>
<dbReference type="HOGENOM" id="CLU_028840_0_1_1"/>
<dbReference type="PANTHER" id="PTHR21503">
    <property type="entry name" value="F-BOX-CONTAINING HYPOTHETICAL PROTEIN C.ELEGANS"/>
    <property type="match status" value="1"/>
</dbReference>
<proteinExistence type="predicted"/>
<dbReference type="InterPro" id="IPR012885">
    <property type="entry name" value="F-box_Sdz-33"/>
</dbReference>
<evidence type="ECO:0000259" key="1">
    <source>
        <dbReference type="Pfam" id="PF07735"/>
    </source>
</evidence>
<gene>
    <name evidence="2" type="ORF">CAEBREN_03197</name>
</gene>
<organism evidence="3">
    <name type="scientific">Caenorhabditis brenneri</name>
    <name type="common">Nematode worm</name>
    <dbReference type="NCBI Taxonomy" id="135651"/>
    <lineage>
        <taxon>Eukaryota</taxon>
        <taxon>Metazoa</taxon>
        <taxon>Ecdysozoa</taxon>
        <taxon>Nematoda</taxon>
        <taxon>Chromadorea</taxon>
        <taxon>Rhabditida</taxon>
        <taxon>Rhabditina</taxon>
        <taxon>Rhabditomorpha</taxon>
        <taxon>Rhabditoidea</taxon>
        <taxon>Rhabditidae</taxon>
        <taxon>Peloderinae</taxon>
        <taxon>Caenorhabditis</taxon>
    </lineage>
</organism>
<evidence type="ECO:0000313" key="2">
    <source>
        <dbReference type="EMBL" id="EGT52139.1"/>
    </source>
</evidence>
<sequence length="373" mass="43457">MIGGKVGDDVEIMKKRLSLLIAFVAARSSSNLSSVCCLIPRSPFLSLCIILIFCSQKSMRICKTLRRKSIKIYTEIGYFSIACITIREIFQEGLYPWSEEWFAQAQTSEINIRKHSEETKGIRKLVRIEGYNVPVTKKIDENGEVELNFYLYEKFDGLKFLAEFFTRFFNSSIDEIQISSDEYPDQIRKTIDWILSKQESIPVSHIEDDQITDEHIRAVLNVSNFVNNFFISVKPTDSFTHQFIFNRDVLSITNAFWINLQNLFNVDCRLIQMEGTRLTSQEMNWYLRHWMNGAFPRVKVINIDMEEINLHSLLADLNAMVFPEGEERVYKLEGNEEYGMHYGFDITRNDGTVATIEHEGGDIVSKRFFFVVW</sequence>
<dbReference type="OrthoDB" id="28673at2759"/>
<name>G0MDW8_CAEBE</name>
<dbReference type="InParanoid" id="G0MDW8"/>
<dbReference type="eggNOG" id="ENOG502TJQT">
    <property type="taxonomic scope" value="Eukaryota"/>
</dbReference>
<dbReference type="Proteomes" id="UP000008068">
    <property type="component" value="Unassembled WGS sequence"/>
</dbReference>
<dbReference type="EMBL" id="GL379791">
    <property type="protein sequence ID" value="EGT52139.1"/>
    <property type="molecule type" value="Genomic_DNA"/>
</dbReference>